<protein>
    <submittedName>
        <fullName evidence="2">17173_t:CDS:1</fullName>
    </submittedName>
</protein>
<feature type="region of interest" description="Disordered" evidence="1">
    <location>
        <begin position="1"/>
        <end position="94"/>
    </location>
</feature>
<organism evidence="2 3">
    <name type="scientific">Racocetra fulgida</name>
    <dbReference type="NCBI Taxonomy" id="60492"/>
    <lineage>
        <taxon>Eukaryota</taxon>
        <taxon>Fungi</taxon>
        <taxon>Fungi incertae sedis</taxon>
        <taxon>Mucoromycota</taxon>
        <taxon>Glomeromycotina</taxon>
        <taxon>Glomeromycetes</taxon>
        <taxon>Diversisporales</taxon>
        <taxon>Gigasporaceae</taxon>
        <taxon>Racocetra</taxon>
    </lineage>
</organism>
<gene>
    <name evidence="2" type="ORF">RFULGI_LOCUS19252</name>
</gene>
<evidence type="ECO:0000256" key="1">
    <source>
        <dbReference type="SAM" id="MobiDB-lite"/>
    </source>
</evidence>
<name>A0A9N9K7Z8_9GLOM</name>
<keyword evidence="3" id="KW-1185">Reference proteome</keyword>
<feature type="compositionally biased region" description="Basic and acidic residues" evidence="1">
    <location>
        <begin position="65"/>
        <end position="81"/>
    </location>
</feature>
<proteinExistence type="predicted"/>
<evidence type="ECO:0000313" key="3">
    <source>
        <dbReference type="Proteomes" id="UP000789396"/>
    </source>
</evidence>
<dbReference type="Proteomes" id="UP000789396">
    <property type="component" value="Unassembled WGS sequence"/>
</dbReference>
<feature type="compositionally biased region" description="Polar residues" evidence="1">
    <location>
        <begin position="1"/>
        <end position="31"/>
    </location>
</feature>
<dbReference type="AlphaFoldDB" id="A0A9N9K7Z8"/>
<dbReference type="EMBL" id="CAJVPZ010092630">
    <property type="protein sequence ID" value="CAG8816312.1"/>
    <property type="molecule type" value="Genomic_DNA"/>
</dbReference>
<reference evidence="2" key="1">
    <citation type="submission" date="2021-06" db="EMBL/GenBank/DDBJ databases">
        <authorList>
            <person name="Kallberg Y."/>
            <person name="Tangrot J."/>
            <person name="Rosling A."/>
        </authorList>
    </citation>
    <scope>NUCLEOTIDE SEQUENCE</scope>
    <source>
        <strain evidence="2">IN212</strain>
    </source>
</reference>
<comment type="caution">
    <text evidence="2">The sequence shown here is derived from an EMBL/GenBank/DDBJ whole genome shotgun (WGS) entry which is preliminary data.</text>
</comment>
<feature type="compositionally biased region" description="Polar residues" evidence="1">
    <location>
        <begin position="82"/>
        <end position="94"/>
    </location>
</feature>
<accession>A0A9N9K7Z8</accession>
<dbReference type="OrthoDB" id="2471748at2759"/>
<sequence length="94" mass="10436">TPTNEPNFETTIQNAPLTSESSAKITAQPETLTDESGIETTTQKIATRVKSSRRRKTTTTKPYLRTKERTKVTDLAKDALRQKQNNDTPDSSAP</sequence>
<evidence type="ECO:0000313" key="2">
    <source>
        <dbReference type="EMBL" id="CAG8816312.1"/>
    </source>
</evidence>
<feature type="non-terminal residue" evidence="2">
    <location>
        <position position="1"/>
    </location>
</feature>